<evidence type="ECO:0000313" key="1">
    <source>
        <dbReference type="EMBL" id="KYP53321.1"/>
    </source>
</evidence>
<gene>
    <name evidence="1" type="ORF">KK1_024698</name>
</gene>
<reference evidence="1" key="1">
    <citation type="journal article" date="2012" name="Nat. Biotechnol.">
        <title>Draft genome sequence of pigeonpea (Cajanus cajan), an orphan legume crop of resource-poor farmers.</title>
        <authorList>
            <person name="Varshney R.K."/>
            <person name="Chen W."/>
            <person name="Li Y."/>
            <person name="Bharti A.K."/>
            <person name="Saxena R.K."/>
            <person name="Schlueter J.A."/>
            <person name="Donoghue M.T."/>
            <person name="Azam S."/>
            <person name="Fan G."/>
            <person name="Whaley A.M."/>
            <person name="Farmer A.D."/>
            <person name="Sheridan J."/>
            <person name="Iwata A."/>
            <person name="Tuteja R."/>
            <person name="Penmetsa R.V."/>
            <person name="Wu W."/>
            <person name="Upadhyaya H.D."/>
            <person name="Yang S.P."/>
            <person name="Shah T."/>
            <person name="Saxena K.B."/>
            <person name="Michael T."/>
            <person name="McCombie W.R."/>
            <person name="Yang B."/>
            <person name="Zhang G."/>
            <person name="Yang H."/>
            <person name="Wang J."/>
            <person name="Spillane C."/>
            <person name="Cook D.R."/>
            <person name="May G.D."/>
            <person name="Xu X."/>
            <person name="Jackson S.A."/>
        </authorList>
    </citation>
    <scope>NUCLEOTIDE SEQUENCE [LARGE SCALE GENOMIC DNA]</scope>
</reference>
<dbReference type="Gramene" id="C.cajan_23900.t">
    <property type="protein sequence ID" value="C.cajan_23900.t.cds1"/>
    <property type="gene ID" value="C.cajan_23900"/>
</dbReference>
<keyword evidence="2" id="KW-1185">Reference proteome</keyword>
<name>A0A151SF47_CAJCA</name>
<proteinExistence type="predicted"/>
<dbReference type="Proteomes" id="UP000075243">
    <property type="component" value="Unassembled WGS sequence"/>
</dbReference>
<evidence type="ECO:0000313" key="2">
    <source>
        <dbReference type="Proteomes" id="UP000075243"/>
    </source>
</evidence>
<dbReference type="EMBL" id="KQ483414">
    <property type="protein sequence ID" value="KYP53321.1"/>
    <property type="molecule type" value="Genomic_DNA"/>
</dbReference>
<accession>A0A151SF47</accession>
<protein>
    <submittedName>
        <fullName evidence="1">Uncharacterized protein</fullName>
    </submittedName>
</protein>
<sequence>MHTSFLQIVGQNSRYCIICNIFGRSQFFTSDNFHKILKALNTIAPTLMTKPGSTVLAKIGESTRFFPFFKVRTNYLKIKIIIKFDTTIFIFPYDKVLYMLNFSIAFELLMGHIFQQW</sequence>
<organism evidence="1 2">
    <name type="scientific">Cajanus cajan</name>
    <name type="common">Pigeon pea</name>
    <name type="synonym">Cajanus indicus</name>
    <dbReference type="NCBI Taxonomy" id="3821"/>
    <lineage>
        <taxon>Eukaryota</taxon>
        <taxon>Viridiplantae</taxon>
        <taxon>Streptophyta</taxon>
        <taxon>Embryophyta</taxon>
        <taxon>Tracheophyta</taxon>
        <taxon>Spermatophyta</taxon>
        <taxon>Magnoliopsida</taxon>
        <taxon>eudicotyledons</taxon>
        <taxon>Gunneridae</taxon>
        <taxon>Pentapetalae</taxon>
        <taxon>rosids</taxon>
        <taxon>fabids</taxon>
        <taxon>Fabales</taxon>
        <taxon>Fabaceae</taxon>
        <taxon>Papilionoideae</taxon>
        <taxon>50 kb inversion clade</taxon>
        <taxon>NPAAA clade</taxon>
        <taxon>indigoferoid/millettioid clade</taxon>
        <taxon>Phaseoleae</taxon>
        <taxon>Cajanus</taxon>
    </lineage>
</organism>
<dbReference type="AlphaFoldDB" id="A0A151SF47"/>